<proteinExistence type="predicted"/>
<sequence>MMGPANEYPWEKASEPAPAAESHLANVLRLVGTSGGSVAAVPARPSPSQDWSKLIDCVRHAAHQTRAVEAAVQKKEMHVQEVLERVREDVKSAGERVRAAEARVVEIQSRTDALLRAADERVAAAEERARIAEDWLSRVYDTIASEFGLDPDLKRSA</sequence>
<organism evidence="1 2">
    <name type="scientific">Methylobacterium cerastii</name>
    <dbReference type="NCBI Taxonomy" id="932741"/>
    <lineage>
        <taxon>Bacteria</taxon>
        <taxon>Pseudomonadati</taxon>
        <taxon>Pseudomonadota</taxon>
        <taxon>Alphaproteobacteria</taxon>
        <taxon>Hyphomicrobiales</taxon>
        <taxon>Methylobacteriaceae</taxon>
        <taxon>Methylobacterium</taxon>
    </lineage>
</organism>
<evidence type="ECO:0000313" key="1">
    <source>
        <dbReference type="EMBL" id="GJD44031.1"/>
    </source>
</evidence>
<dbReference type="RefSeq" id="WP_238272067.1">
    <property type="nucleotide sequence ID" value="NZ_BPQG01000028.1"/>
</dbReference>
<reference evidence="1 2" key="1">
    <citation type="journal article" date="2021" name="Front. Microbiol.">
        <title>Comprehensive Comparative Genomics and Phenotyping of Methylobacterium Species.</title>
        <authorList>
            <person name="Alessa O."/>
            <person name="Ogura Y."/>
            <person name="Fujitani Y."/>
            <person name="Takami H."/>
            <person name="Hayashi T."/>
            <person name="Sahin N."/>
            <person name="Tani A."/>
        </authorList>
    </citation>
    <scope>NUCLEOTIDE SEQUENCE [LARGE SCALE GENOMIC DNA]</scope>
    <source>
        <strain evidence="1 2">DSM 23679</strain>
    </source>
</reference>
<dbReference type="EMBL" id="BPQG01000028">
    <property type="protein sequence ID" value="GJD44031.1"/>
    <property type="molecule type" value="Genomic_DNA"/>
</dbReference>
<accession>A0ABQ4QGZ8</accession>
<dbReference type="Proteomes" id="UP001055117">
    <property type="component" value="Unassembled WGS sequence"/>
</dbReference>
<keyword evidence="2" id="KW-1185">Reference proteome</keyword>
<name>A0ABQ4QGZ8_9HYPH</name>
<comment type="caution">
    <text evidence="1">The sequence shown here is derived from an EMBL/GenBank/DDBJ whole genome shotgun (WGS) entry which is preliminary data.</text>
</comment>
<protein>
    <submittedName>
        <fullName evidence="1">Uncharacterized protein</fullName>
    </submittedName>
</protein>
<gene>
    <name evidence="1" type="ORF">AFCDBAGC_1893</name>
</gene>
<evidence type="ECO:0000313" key="2">
    <source>
        <dbReference type="Proteomes" id="UP001055117"/>
    </source>
</evidence>